<evidence type="ECO:0000259" key="1">
    <source>
        <dbReference type="Pfam" id="PF00155"/>
    </source>
</evidence>
<dbReference type="GO" id="GO:0030170">
    <property type="term" value="F:pyridoxal phosphate binding"/>
    <property type="evidence" value="ECO:0007669"/>
    <property type="project" value="InterPro"/>
</dbReference>
<feature type="domain" description="Aminotransferase class I/classII large" evidence="1">
    <location>
        <begin position="36"/>
        <end position="425"/>
    </location>
</feature>
<dbReference type="RefSeq" id="XP_040708597.1">
    <property type="nucleotide sequence ID" value="XM_040850280.1"/>
</dbReference>
<protein>
    <recommendedName>
        <fullName evidence="1">Aminotransferase class I/classII large domain-containing protein</fullName>
    </recommendedName>
</protein>
<sequence>MPPINLSSGFPAPSLNPIKQLNQASNTVFSTPDIWHDGMIYGPDAGYDPLRRNIARWLARFYYGGDKTQIDAERICITGGASQNLACLLQVFTDPVFTRNMFIVEPGYFLSFRVFEDAGFHGRLRGVPEDEEGIDLAFLEEMLKRDEEAHLGNEDIKPFKPPRPYRKLYRHVIYCVPTFSNPSGKVMSLSRRKDLIRLARKYDALIIADDVYDFVHWRTDTPSNDPGTRGFSDILPRLVDIERTLDDGPIDRFGNCVSNGSFSKLVGPGCRVGWAEGTPDFAFGLSQAGSSHSGGAPSHLMSTFINEMVDDQSTISLTSHIQNTLTPTYSRRHKLLLSAVLQYLAPLGIIPPPTNQYNGGGGFFIWLKLPKSLTSTDVVTAARQDGVLIADGTVSALPEGNDALSDYRDYIRLCFAWADEERLAEGVIILAGTLKRLLGHEGLSNGR</sequence>
<dbReference type="PANTHER" id="PTHR42858:SF1">
    <property type="entry name" value="LD15494P"/>
    <property type="match status" value="1"/>
</dbReference>
<dbReference type="GO" id="GO:0047536">
    <property type="term" value="F:2-aminoadipate transaminase activity"/>
    <property type="evidence" value="ECO:0007669"/>
    <property type="project" value="TreeGrafter"/>
</dbReference>
<accession>A0A1L9TZE8</accession>
<dbReference type="Pfam" id="PF00155">
    <property type="entry name" value="Aminotran_1_2"/>
    <property type="match status" value="1"/>
</dbReference>
<dbReference type="Gene3D" id="3.40.640.10">
    <property type="entry name" value="Type I PLP-dependent aspartate aminotransferase-like (Major domain)"/>
    <property type="match status" value="1"/>
</dbReference>
<name>A0A1L9TZE8_9EURO</name>
<dbReference type="STRING" id="1036612.A0A1L9TZE8"/>
<dbReference type="AlphaFoldDB" id="A0A1L9TZE8"/>
<reference evidence="3" key="1">
    <citation type="journal article" date="2017" name="Genome Biol.">
        <title>Comparative genomics reveals high biological diversity and specific adaptations in the industrially and medically important fungal genus Aspergillus.</title>
        <authorList>
            <person name="de Vries R.P."/>
            <person name="Riley R."/>
            <person name="Wiebenga A."/>
            <person name="Aguilar-Osorio G."/>
            <person name="Amillis S."/>
            <person name="Uchima C.A."/>
            <person name="Anderluh G."/>
            <person name="Asadollahi M."/>
            <person name="Askin M."/>
            <person name="Barry K."/>
            <person name="Battaglia E."/>
            <person name="Bayram O."/>
            <person name="Benocci T."/>
            <person name="Braus-Stromeyer S.A."/>
            <person name="Caldana C."/>
            <person name="Canovas D."/>
            <person name="Cerqueira G.C."/>
            <person name="Chen F."/>
            <person name="Chen W."/>
            <person name="Choi C."/>
            <person name="Clum A."/>
            <person name="Dos Santos R.A."/>
            <person name="Damasio A.R."/>
            <person name="Diallinas G."/>
            <person name="Emri T."/>
            <person name="Fekete E."/>
            <person name="Flipphi M."/>
            <person name="Freyberg S."/>
            <person name="Gallo A."/>
            <person name="Gournas C."/>
            <person name="Habgood R."/>
            <person name="Hainaut M."/>
            <person name="Harispe M.L."/>
            <person name="Henrissat B."/>
            <person name="Hilden K.S."/>
            <person name="Hope R."/>
            <person name="Hossain A."/>
            <person name="Karabika E."/>
            <person name="Karaffa L."/>
            <person name="Karanyi Z."/>
            <person name="Krasevec N."/>
            <person name="Kuo A."/>
            <person name="Kusch H."/>
            <person name="LaButti K."/>
            <person name="Lagendijk E.L."/>
            <person name="Lapidus A."/>
            <person name="Levasseur A."/>
            <person name="Lindquist E."/>
            <person name="Lipzen A."/>
            <person name="Logrieco A.F."/>
            <person name="MacCabe A."/>
            <person name="Maekelae M.R."/>
            <person name="Malavazi I."/>
            <person name="Melin P."/>
            <person name="Meyer V."/>
            <person name="Mielnichuk N."/>
            <person name="Miskei M."/>
            <person name="Molnar A.P."/>
            <person name="Mule G."/>
            <person name="Ngan C.Y."/>
            <person name="Orejas M."/>
            <person name="Orosz E."/>
            <person name="Ouedraogo J.P."/>
            <person name="Overkamp K.M."/>
            <person name="Park H.-S."/>
            <person name="Perrone G."/>
            <person name="Piumi F."/>
            <person name="Punt P.J."/>
            <person name="Ram A.F."/>
            <person name="Ramon A."/>
            <person name="Rauscher S."/>
            <person name="Record E."/>
            <person name="Riano-Pachon D.M."/>
            <person name="Robert V."/>
            <person name="Roehrig J."/>
            <person name="Ruller R."/>
            <person name="Salamov A."/>
            <person name="Salih N.S."/>
            <person name="Samson R.A."/>
            <person name="Sandor E."/>
            <person name="Sanguinetti M."/>
            <person name="Schuetze T."/>
            <person name="Sepcic K."/>
            <person name="Shelest E."/>
            <person name="Sherlock G."/>
            <person name="Sophianopoulou V."/>
            <person name="Squina F.M."/>
            <person name="Sun H."/>
            <person name="Susca A."/>
            <person name="Todd R.B."/>
            <person name="Tsang A."/>
            <person name="Unkles S.E."/>
            <person name="van de Wiele N."/>
            <person name="van Rossen-Uffink D."/>
            <person name="Oliveira J.V."/>
            <person name="Vesth T.C."/>
            <person name="Visser J."/>
            <person name="Yu J.-H."/>
            <person name="Zhou M."/>
            <person name="Andersen M.R."/>
            <person name="Archer D.B."/>
            <person name="Baker S.E."/>
            <person name="Benoit I."/>
            <person name="Brakhage A.A."/>
            <person name="Braus G.H."/>
            <person name="Fischer R."/>
            <person name="Frisvad J.C."/>
            <person name="Goldman G.H."/>
            <person name="Houbraken J."/>
            <person name="Oakley B."/>
            <person name="Pocsi I."/>
            <person name="Scazzocchio C."/>
            <person name="Seiboth B."/>
            <person name="vanKuyk P.A."/>
            <person name="Wortman J."/>
            <person name="Dyer P.S."/>
            <person name="Grigoriev I.V."/>
        </authorList>
    </citation>
    <scope>NUCLEOTIDE SEQUENCE [LARGE SCALE GENOMIC DNA]</scope>
    <source>
        <strain evidence="3">CBS 593.65</strain>
    </source>
</reference>
<dbReference type="Proteomes" id="UP000184356">
    <property type="component" value="Unassembled WGS sequence"/>
</dbReference>
<dbReference type="PANTHER" id="PTHR42858">
    <property type="entry name" value="AMINOTRANSFERASE"/>
    <property type="match status" value="1"/>
</dbReference>
<keyword evidence="3" id="KW-1185">Reference proteome</keyword>
<organism evidence="2 3">
    <name type="scientific">Aspergillus sydowii CBS 593.65</name>
    <dbReference type="NCBI Taxonomy" id="1036612"/>
    <lineage>
        <taxon>Eukaryota</taxon>
        <taxon>Fungi</taxon>
        <taxon>Dikarya</taxon>
        <taxon>Ascomycota</taxon>
        <taxon>Pezizomycotina</taxon>
        <taxon>Eurotiomycetes</taxon>
        <taxon>Eurotiomycetidae</taxon>
        <taxon>Eurotiales</taxon>
        <taxon>Aspergillaceae</taxon>
        <taxon>Aspergillus</taxon>
        <taxon>Aspergillus subgen. Nidulantes</taxon>
    </lineage>
</organism>
<proteinExistence type="predicted"/>
<dbReference type="InterPro" id="IPR004839">
    <property type="entry name" value="Aminotransferase_I/II_large"/>
</dbReference>
<dbReference type="InterPro" id="IPR015422">
    <property type="entry name" value="PyrdxlP-dep_Trfase_small"/>
</dbReference>
<dbReference type="VEuPathDB" id="FungiDB:ASPSYDRAFT_64404"/>
<dbReference type="InterPro" id="IPR015424">
    <property type="entry name" value="PyrdxlP-dep_Trfase"/>
</dbReference>
<dbReference type="EMBL" id="KV878582">
    <property type="protein sequence ID" value="OJJ64791.1"/>
    <property type="molecule type" value="Genomic_DNA"/>
</dbReference>
<dbReference type="SUPFAM" id="SSF53383">
    <property type="entry name" value="PLP-dependent transferases"/>
    <property type="match status" value="1"/>
</dbReference>
<dbReference type="Gene3D" id="3.90.1150.10">
    <property type="entry name" value="Aspartate Aminotransferase, domain 1"/>
    <property type="match status" value="1"/>
</dbReference>
<dbReference type="CDD" id="cd00609">
    <property type="entry name" value="AAT_like"/>
    <property type="match status" value="1"/>
</dbReference>
<dbReference type="GeneID" id="63766353"/>
<evidence type="ECO:0000313" key="2">
    <source>
        <dbReference type="EMBL" id="OJJ64791.1"/>
    </source>
</evidence>
<dbReference type="InterPro" id="IPR015421">
    <property type="entry name" value="PyrdxlP-dep_Trfase_major"/>
</dbReference>
<evidence type="ECO:0000313" key="3">
    <source>
        <dbReference type="Proteomes" id="UP000184356"/>
    </source>
</evidence>
<dbReference type="OrthoDB" id="7042322at2759"/>
<dbReference type="FunFam" id="3.40.640.10:FF:000080">
    <property type="entry name" value="Aminotransferase, putative"/>
    <property type="match status" value="1"/>
</dbReference>
<gene>
    <name evidence="2" type="ORF">ASPSYDRAFT_64404</name>
</gene>